<evidence type="ECO:0000256" key="14">
    <source>
        <dbReference type="ARBA" id="ARBA00047174"/>
    </source>
</evidence>
<feature type="region of interest" description="Disordered" evidence="15">
    <location>
        <begin position="171"/>
        <end position="197"/>
    </location>
</feature>
<keyword evidence="8" id="KW-0186">Copper</keyword>
<dbReference type="Gene3D" id="2.70.50.70">
    <property type="match status" value="2"/>
</dbReference>
<dbReference type="PANTHER" id="PTHR33353">
    <property type="entry name" value="PUTATIVE (AFU_ORTHOLOGUE AFUA_1G12560)-RELATED"/>
    <property type="match status" value="1"/>
</dbReference>
<keyword evidence="5" id="KW-0732">Signal</keyword>
<evidence type="ECO:0000256" key="7">
    <source>
        <dbReference type="ARBA" id="ARBA00023002"/>
    </source>
</evidence>
<sequence length="379" mass="42957">MQDALLLHFCPATKDPPSLSTLFNSKECLSRTPERKPERIRTIHIDDVLWHQENEYSDVPPHSPSLLRPATGCSASRKRLYWMEKLHASWLARRQLLDYWGIRWLSFPYVTCEALDNLFSVSLPPSNHDKDITHSCSALHASPQHRDSLCVPTQPRPTLSMQLTLLQTTSPTLSSTAQSPPRINTSGTRQKPQLHVQRRPQLQRYLFPAPMLIKRVQNESLTALMELLDPAYNNRVFHPRPTQVYMSKSDNLSADVGDCDWFKIYSLGPNSDTTWTTDRATPRYLLPPPPLGTSLSDQGLAWKHRQWYVNCAHVDIVGVGEVGPGPSVRIPEAYPVTDPGINYEEGMEIIGELRNHMQHLKTEYVGEGSNDIRGIQGGR</sequence>
<dbReference type="OrthoDB" id="6038816at2759"/>
<keyword evidence="9" id="KW-0503">Monooxygenase</keyword>
<evidence type="ECO:0000256" key="4">
    <source>
        <dbReference type="ARBA" id="ARBA00022723"/>
    </source>
</evidence>
<feature type="compositionally biased region" description="Polar residues" evidence="15">
    <location>
        <begin position="182"/>
        <end position="191"/>
    </location>
</feature>
<evidence type="ECO:0000256" key="11">
    <source>
        <dbReference type="ARBA" id="ARBA00023326"/>
    </source>
</evidence>
<evidence type="ECO:0000256" key="12">
    <source>
        <dbReference type="ARBA" id="ARBA00044502"/>
    </source>
</evidence>
<protein>
    <recommendedName>
        <fullName evidence="14">lytic cellulose monooxygenase (C4-dehydrogenating)</fullName>
        <ecNumber evidence="14">1.14.99.56</ecNumber>
    </recommendedName>
</protein>
<evidence type="ECO:0000256" key="3">
    <source>
        <dbReference type="ARBA" id="ARBA00022525"/>
    </source>
</evidence>
<evidence type="ECO:0000256" key="5">
    <source>
        <dbReference type="ARBA" id="ARBA00022729"/>
    </source>
</evidence>
<accession>A0A6A5TNJ8</accession>
<evidence type="ECO:0000313" key="16">
    <source>
        <dbReference type="EMBL" id="KAF1953988.1"/>
    </source>
</evidence>
<dbReference type="EMBL" id="ML977001">
    <property type="protein sequence ID" value="KAF1953988.1"/>
    <property type="molecule type" value="Genomic_DNA"/>
</dbReference>
<evidence type="ECO:0000313" key="17">
    <source>
        <dbReference type="Proteomes" id="UP000800035"/>
    </source>
</evidence>
<dbReference type="GO" id="GO:0046872">
    <property type="term" value="F:metal ion binding"/>
    <property type="evidence" value="ECO:0007669"/>
    <property type="project" value="UniProtKB-KW"/>
</dbReference>
<name>A0A6A5TNJ8_9PLEO</name>
<evidence type="ECO:0000256" key="2">
    <source>
        <dbReference type="ARBA" id="ARBA00004613"/>
    </source>
</evidence>
<comment type="cofactor">
    <cofactor evidence="1">
        <name>Cu(2+)</name>
        <dbReference type="ChEBI" id="CHEBI:29036"/>
    </cofactor>
</comment>
<keyword evidence="6" id="KW-0136">Cellulose degradation</keyword>
<keyword evidence="10" id="KW-0119">Carbohydrate metabolism</keyword>
<comment type="similarity">
    <text evidence="12">Belongs to the polysaccharide monooxygenase AA9 family.</text>
</comment>
<evidence type="ECO:0000256" key="9">
    <source>
        <dbReference type="ARBA" id="ARBA00023033"/>
    </source>
</evidence>
<evidence type="ECO:0000256" key="15">
    <source>
        <dbReference type="SAM" id="MobiDB-lite"/>
    </source>
</evidence>
<evidence type="ECO:0000256" key="6">
    <source>
        <dbReference type="ARBA" id="ARBA00023001"/>
    </source>
</evidence>
<dbReference type="AlphaFoldDB" id="A0A6A5TNJ8"/>
<proteinExistence type="inferred from homology"/>
<organism evidence="16 17">
    <name type="scientific">Byssothecium circinans</name>
    <dbReference type="NCBI Taxonomy" id="147558"/>
    <lineage>
        <taxon>Eukaryota</taxon>
        <taxon>Fungi</taxon>
        <taxon>Dikarya</taxon>
        <taxon>Ascomycota</taxon>
        <taxon>Pezizomycotina</taxon>
        <taxon>Dothideomycetes</taxon>
        <taxon>Pleosporomycetidae</taxon>
        <taxon>Pleosporales</taxon>
        <taxon>Massarineae</taxon>
        <taxon>Massarinaceae</taxon>
        <taxon>Byssothecium</taxon>
    </lineage>
</organism>
<keyword evidence="3" id="KW-0964">Secreted</keyword>
<dbReference type="PANTHER" id="PTHR33353:SF10">
    <property type="entry name" value="ENDO-BETA-1,4-GLUCANASE D"/>
    <property type="match status" value="1"/>
</dbReference>
<evidence type="ECO:0000256" key="10">
    <source>
        <dbReference type="ARBA" id="ARBA00023277"/>
    </source>
</evidence>
<dbReference type="Proteomes" id="UP000800035">
    <property type="component" value="Unassembled WGS sequence"/>
</dbReference>
<comment type="catalytic activity">
    <reaction evidence="13">
        <text>[(1-&gt;4)-beta-D-glucosyl]n+m + reduced acceptor + O2 = 4-dehydro-beta-D-glucosyl-[(1-&gt;4)-beta-D-glucosyl]n-1 + [(1-&gt;4)-beta-D-glucosyl]m + acceptor + H2O.</text>
        <dbReference type="EC" id="1.14.99.56"/>
    </reaction>
</comment>
<evidence type="ECO:0000256" key="1">
    <source>
        <dbReference type="ARBA" id="ARBA00001973"/>
    </source>
</evidence>
<reference evidence="16" key="1">
    <citation type="journal article" date="2020" name="Stud. Mycol.">
        <title>101 Dothideomycetes genomes: a test case for predicting lifestyles and emergence of pathogens.</title>
        <authorList>
            <person name="Haridas S."/>
            <person name="Albert R."/>
            <person name="Binder M."/>
            <person name="Bloem J."/>
            <person name="Labutti K."/>
            <person name="Salamov A."/>
            <person name="Andreopoulos B."/>
            <person name="Baker S."/>
            <person name="Barry K."/>
            <person name="Bills G."/>
            <person name="Bluhm B."/>
            <person name="Cannon C."/>
            <person name="Castanera R."/>
            <person name="Culley D."/>
            <person name="Daum C."/>
            <person name="Ezra D."/>
            <person name="Gonzalez J."/>
            <person name="Henrissat B."/>
            <person name="Kuo A."/>
            <person name="Liang C."/>
            <person name="Lipzen A."/>
            <person name="Lutzoni F."/>
            <person name="Magnuson J."/>
            <person name="Mondo S."/>
            <person name="Nolan M."/>
            <person name="Ohm R."/>
            <person name="Pangilinan J."/>
            <person name="Park H.-J."/>
            <person name="Ramirez L."/>
            <person name="Alfaro M."/>
            <person name="Sun H."/>
            <person name="Tritt A."/>
            <person name="Yoshinaga Y."/>
            <person name="Zwiers L.-H."/>
            <person name="Turgeon B."/>
            <person name="Goodwin S."/>
            <person name="Spatafora J."/>
            <person name="Crous P."/>
            <person name="Grigoriev I."/>
        </authorList>
    </citation>
    <scope>NUCLEOTIDE SEQUENCE</scope>
    <source>
        <strain evidence="16">CBS 675.92</strain>
    </source>
</reference>
<dbReference type="GO" id="GO:0030245">
    <property type="term" value="P:cellulose catabolic process"/>
    <property type="evidence" value="ECO:0007669"/>
    <property type="project" value="UniProtKB-KW"/>
</dbReference>
<keyword evidence="17" id="KW-1185">Reference proteome</keyword>
<dbReference type="EC" id="1.14.99.56" evidence="14"/>
<feature type="compositionally biased region" description="Low complexity" evidence="15">
    <location>
        <begin position="171"/>
        <end position="181"/>
    </location>
</feature>
<evidence type="ECO:0000256" key="13">
    <source>
        <dbReference type="ARBA" id="ARBA00045077"/>
    </source>
</evidence>
<gene>
    <name evidence="16" type="ORF">CC80DRAFT_568499</name>
</gene>
<comment type="subcellular location">
    <subcellularLocation>
        <location evidence="2">Secreted</location>
    </subcellularLocation>
</comment>
<keyword evidence="7" id="KW-0560">Oxidoreductase</keyword>
<keyword evidence="4" id="KW-0479">Metal-binding</keyword>
<evidence type="ECO:0000256" key="8">
    <source>
        <dbReference type="ARBA" id="ARBA00023008"/>
    </source>
</evidence>
<dbReference type="GO" id="GO:0004497">
    <property type="term" value="F:monooxygenase activity"/>
    <property type="evidence" value="ECO:0007669"/>
    <property type="project" value="UniProtKB-KW"/>
</dbReference>
<dbReference type="InterPro" id="IPR049892">
    <property type="entry name" value="AA9"/>
</dbReference>
<dbReference type="GO" id="GO:0005576">
    <property type="term" value="C:extracellular region"/>
    <property type="evidence" value="ECO:0007669"/>
    <property type="project" value="UniProtKB-SubCell"/>
</dbReference>
<keyword evidence="11" id="KW-0624">Polysaccharide degradation</keyword>